<comment type="caution">
    <text evidence="4">The sequence shown here is derived from an EMBL/GenBank/DDBJ whole genome shotgun (WGS) entry which is preliminary data.</text>
</comment>
<gene>
    <name evidence="4" type="ORF">HIR71_12600</name>
</gene>
<keyword evidence="5" id="KW-1185">Reference proteome</keyword>
<dbReference type="Gene3D" id="1.25.40.10">
    <property type="entry name" value="Tetratricopeptide repeat domain"/>
    <property type="match status" value="1"/>
</dbReference>
<proteinExistence type="predicted"/>
<feature type="repeat" description="TPR" evidence="1">
    <location>
        <begin position="155"/>
        <end position="188"/>
    </location>
</feature>
<evidence type="ECO:0000313" key="4">
    <source>
        <dbReference type="EMBL" id="NMR21049.1"/>
    </source>
</evidence>
<protein>
    <submittedName>
        <fullName evidence="4">Tetratricopeptide repeat protein</fullName>
    </submittedName>
</protein>
<dbReference type="InterPro" id="IPR011990">
    <property type="entry name" value="TPR-like_helical_dom_sf"/>
</dbReference>
<name>A0A7Y0M0A5_CELFI</name>
<dbReference type="Proteomes" id="UP000562124">
    <property type="component" value="Unassembled WGS sequence"/>
</dbReference>
<keyword evidence="3" id="KW-1133">Transmembrane helix</keyword>
<dbReference type="PROSITE" id="PS50005">
    <property type="entry name" value="TPR"/>
    <property type="match status" value="1"/>
</dbReference>
<dbReference type="SMART" id="SM00028">
    <property type="entry name" value="TPR"/>
    <property type="match status" value="2"/>
</dbReference>
<reference evidence="4 5" key="1">
    <citation type="submission" date="2020-04" db="EMBL/GenBank/DDBJ databases">
        <title>Sequencing and Assembly of C. fimi.</title>
        <authorList>
            <person name="Ramsey A.R."/>
        </authorList>
    </citation>
    <scope>NUCLEOTIDE SEQUENCE [LARGE SCALE GENOMIC DNA]</scope>
    <source>
        <strain evidence="4 5">SB</strain>
    </source>
</reference>
<dbReference type="RefSeq" id="WP_169325426.1">
    <property type="nucleotide sequence ID" value="NZ_JABCJJ010000022.1"/>
</dbReference>
<accession>A0A7Y0M0A5</accession>
<feature type="region of interest" description="Disordered" evidence="2">
    <location>
        <begin position="108"/>
        <end position="138"/>
    </location>
</feature>
<organism evidence="4 5">
    <name type="scientific">Cellulomonas fimi</name>
    <dbReference type="NCBI Taxonomy" id="1708"/>
    <lineage>
        <taxon>Bacteria</taxon>
        <taxon>Bacillati</taxon>
        <taxon>Actinomycetota</taxon>
        <taxon>Actinomycetes</taxon>
        <taxon>Micrococcales</taxon>
        <taxon>Cellulomonadaceae</taxon>
        <taxon>Cellulomonas</taxon>
    </lineage>
</organism>
<dbReference type="InterPro" id="IPR019734">
    <property type="entry name" value="TPR_rpt"/>
</dbReference>
<dbReference type="Pfam" id="PF13432">
    <property type="entry name" value="TPR_16"/>
    <property type="match status" value="1"/>
</dbReference>
<keyword evidence="1" id="KW-0802">TPR repeat</keyword>
<feature type="transmembrane region" description="Helical" evidence="3">
    <location>
        <begin position="81"/>
        <end position="103"/>
    </location>
</feature>
<evidence type="ECO:0000256" key="2">
    <source>
        <dbReference type="SAM" id="MobiDB-lite"/>
    </source>
</evidence>
<dbReference type="EMBL" id="JABCJJ010000022">
    <property type="protein sequence ID" value="NMR21049.1"/>
    <property type="molecule type" value="Genomic_DNA"/>
</dbReference>
<sequence length="280" mass="30032">MTAPRPRLPSRAGMEQQRDQALRDLLELEQQVSAGDVPPGPAVALRRRYERTAAEALAVLDGDDDGVAADGEPPRRVTWRAAVYGAGALAAVVALVVVLPPALQERPDGGFVSGNEVMQVDPEPGPSPSAPPGRDLSKVSDAEMERVVVANPDVIGMRLALAGRYRDQGEFDKAVPHYRQVLDRQPENAEALASLGWILLMLDDAGQAARFADEAVRSDPELSLAWWVQANVRLYGQDDPGGALEAVRRMQELPAEPEVRDQMAALEQEVQARLAAGGGG</sequence>
<keyword evidence="3" id="KW-0812">Transmembrane</keyword>
<keyword evidence="3" id="KW-0472">Membrane</keyword>
<dbReference type="AlphaFoldDB" id="A0A7Y0M0A5"/>
<evidence type="ECO:0000256" key="3">
    <source>
        <dbReference type="SAM" id="Phobius"/>
    </source>
</evidence>
<evidence type="ECO:0000256" key="1">
    <source>
        <dbReference type="PROSITE-ProRule" id="PRU00339"/>
    </source>
</evidence>
<evidence type="ECO:0000313" key="5">
    <source>
        <dbReference type="Proteomes" id="UP000562124"/>
    </source>
</evidence>
<dbReference type="SUPFAM" id="SSF48452">
    <property type="entry name" value="TPR-like"/>
    <property type="match status" value="1"/>
</dbReference>